<dbReference type="PANTHER" id="PTHR44103:SF1">
    <property type="entry name" value="PROPROTEIN CONVERTASE P"/>
    <property type="match status" value="1"/>
</dbReference>
<keyword evidence="1" id="KW-0732">Signal</keyword>
<organism evidence="3 4">
    <name type="scientific">Streptomyces spiralis</name>
    <dbReference type="NCBI Taxonomy" id="66376"/>
    <lineage>
        <taxon>Bacteria</taxon>
        <taxon>Bacillati</taxon>
        <taxon>Actinomycetota</taxon>
        <taxon>Actinomycetes</taxon>
        <taxon>Kitasatosporales</taxon>
        <taxon>Streptomycetaceae</taxon>
        <taxon>Streptomyces</taxon>
    </lineage>
</organism>
<dbReference type="EMBL" id="BNBC01000076">
    <property type="protein sequence ID" value="GHF16817.1"/>
    <property type="molecule type" value="Genomic_DNA"/>
</dbReference>
<dbReference type="AlphaFoldDB" id="A0A919ANR1"/>
<comment type="caution">
    <text evidence="3">The sequence shown here is derived from an EMBL/GenBank/DDBJ whole genome shotgun (WGS) entry which is preliminary data.</text>
</comment>
<accession>A0A919ANR1</accession>
<evidence type="ECO:0000313" key="3">
    <source>
        <dbReference type="EMBL" id="GHF16817.1"/>
    </source>
</evidence>
<protein>
    <recommendedName>
        <fullName evidence="5">VCBS repeat-containing protein</fullName>
    </recommendedName>
</protein>
<evidence type="ECO:0000256" key="1">
    <source>
        <dbReference type="ARBA" id="ARBA00022729"/>
    </source>
</evidence>
<dbReference type="Proteomes" id="UP000641386">
    <property type="component" value="Unassembled WGS sequence"/>
</dbReference>
<proteinExistence type="predicted"/>
<dbReference type="InterPro" id="IPR028994">
    <property type="entry name" value="Integrin_alpha_N"/>
</dbReference>
<reference evidence="3" key="1">
    <citation type="journal article" date="2014" name="Int. J. Syst. Evol. Microbiol.">
        <title>Complete genome sequence of Corynebacterium casei LMG S-19264T (=DSM 44701T), isolated from a smear-ripened cheese.</title>
        <authorList>
            <consortium name="US DOE Joint Genome Institute (JGI-PGF)"/>
            <person name="Walter F."/>
            <person name="Albersmeier A."/>
            <person name="Kalinowski J."/>
            <person name="Ruckert C."/>
        </authorList>
    </citation>
    <scope>NUCLEOTIDE SEQUENCE</scope>
    <source>
        <strain evidence="3">JCM 3302</strain>
    </source>
</reference>
<dbReference type="Gene3D" id="2.115.10.10">
    <property type="entry name" value="Tachylectin 2"/>
    <property type="match status" value="2"/>
</dbReference>
<reference evidence="3" key="2">
    <citation type="submission" date="2020-09" db="EMBL/GenBank/DDBJ databases">
        <authorList>
            <person name="Sun Q."/>
            <person name="Ohkuma M."/>
        </authorList>
    </citation>
    <scope>NUCLEOTIDE SEQUENCE</scope>
    <source>
        <strain evidence="3">JCM 3302</strain>
    </source>
</reference>
<name>A0A919ANR1_9ACTN</name>
<dbReference type="InterPro" id="IPR013517">
    <property type="entry name" value="FG-GAP"/>
</dbReference>
<sequence length="546" mass="57473">MAGMLLSHPAVAETVPPNPPKALPRADFTGDGLGEIVYRPFTGRLWLTNPAISHTAFEFYLEEDLPGDVSFKDYVPVGDQDGDGAPELLVVSADGTLRMVRTQPNVNAAYVGESTRVGPGWQIYNKVLSPGDLNGDARADVLARTPGGDVYFYASTGDKAAPFGPRVKIAGGWQIYDQLVGVTDNDGDGVGDVVTRTPSGQLFFHSGIAGVTPAFKPPVGLGSGWGVYNQIAGGDDLDGDGNGDLVARTVDGSLYIYKGLGQGRFAQRTLGTWNSGWQQADVIFGAGGNPAYGKSRIQALGTDGKFYTYQSLGNGLLAPRRQAPSPYQCNVSHGVGTKMFTLASDTGLDNRPDMLAVCKDGVLTSGSDGQYTIGKGWGIYNTLVGPGDLTGDGKGDLLARDTSGYLYLYRSTTEQFPPSVPVFASRVKVGSGWGVYDRIVGAGDYTGDGRADIVARTSAGDLYLYAGTGSTSAPFKPRLKVGPGWQIYSKLAAIGDVDGDGRGDLLAADRSGNLYRYSSTGVATGSGAFRARVLIGGGWNIYRELQ</sequence>
<keyword evidence="4" id="KW-1185">Reference proteome</keyword>
<evidence type="ECO:0000256" key="2">
    <source>
        <dbReference type="SAM" id="MobiDB-lite"/>
    </source>
</evidence>
<gene>
    <name evidence="3" type="ORF">GCM10014715_84980</name>
</gene>
<evidence type="ECO:0008006" key="5">
    <source>
        <dbReference type="Google" id="ProtNLM"/>
    </source>
</evidence>
<evidence type="ECO:0000313" key="4">
    <source>
        <dbReference type="Proteomes" id="UP000641386"/>
    </source>
</evidence>
<dbReference type="PANTHER" id="PTHR44103">
    <property type="entry name" value="PROPROTEIN CONVERTASE P"/>
    <property type="match status" value="1"/>
</dbReference>
<feature type="region of interest" description="Disordered" evidence="2">
    <location>
        <begin position="1"/>
        <end position="25"/>
    </location>
</feature>
<dbReference type="SUPFAM" id="SSF69318">
    <property type="entry name" value="Integrin alpha N-terminal domain"/>
    <property type="match status" value="2"/>
</dbReference>
<dbReference type="Pfam" id="PF13517">
    <property type="entry name" value="FG-GAP_3"/>
    <property type="match status" value="2"/>
</dbReference>